<protein>
    <submittedName>
        <fullName evidence="2">Uncharacterized protein</fullName>
    </submittedName>
</protein>
<dbReference type="Proteomes" id="UP000759537">
    <property type="component" value="Unassembled WGS sequence"/>
</dbReference>
<reference evidence="2" key="2">
    <citation type="journal article" date="2020" name="Nat. Commun.">
        <title>Large-scale genome sequencing of mycorrhizal fungi provides insights into the early evolution of symbiotic traits.</title>
        <authorList>
            <person name="Miyauchi S."/>
            <person name="Kiss E."/>
            <person name="Kuo A."/>
            <person name="Drula E."/>
            <person name="Kohler A."/>
            <person name="Sanchez-Garcia M."/>
            <person name="Morin E."/>
            <person name="Andreopoulos B."/>
            <person name="Barry K.W."/>
            <person name="Bonito G."/>
            <person name="Buee M."/>
            <person name="Carver A."/>
            <person name="Chen C."/>
            <person name="Cichocki N."/>
            <person name="Clum A."/>
            <person name="Culley D."/>
            <person name="Crous P.W."/>
            <person name="Fauchery L."/>
            <person name="Girlanda M."/>
            <person name="Hayes R.D."/>
            <person name="Keri Z."/>
            <person name="LaButti K."/>
            <person name="Lipzen A."/>
            <person name="Lombard V."/>
            <person name="Magnuson J."/>
            <person name="Maillard F."/>
            <person name="Murat C."/>
            <person name="Nolan M."/>
            <person name="Ohm R.A."/>
            <person name="Pangilinan J."/>
            <person name="Pereira M.F."/>
            <person name="Perotto S."/>
            <person name="Peter M."/>
            <person name="Pfister S."/>
            <person name="Riley R."/>
            <person name="Sitrit Y."/>
            <person name="Stielow J.B."/>
            <person name="Szollosi G."/>
            <person name="Zifcakova L."/>
            <person name="Stursova M."/>
            <person name="Spatafora J.W."/>
            <person name="Tedersoo L."/>
            <person name="Vaario L.M."/>
            <person name="Yamada A."/>
            <person name="Yan M."/>
            <person name="Wang P."/>
            <person name="Xu J."/>
            <person name="Bruns T."/>
            <person name="Baldrian P."/>
            <person name="Vilgalys R."/>
            <person name="Dunand C."/>
            <person name="Henrissat B."/>
            <person name="Grigoriev I.V."/>
            <person name="Hibbett D."/>
            <person name="Nagy L.G."/>
            <person name="Martin F.M."/>
        </authorList>
    </citation>
    <scope>NUCLEOTIDE SEQUENCE</scope>
    <source>
        <strain evidence="2">Prilba</strain>
    </source>
</reference>
<reference evidence="2" key="1">
    <citation type="submission" date="2019-10" db="EMBL/GenBank/DDBJ databases">
        <authorList>
            <consortium name="DOE Joint Genome Institute"/>
            <person name="Kuo A."/>
            <person name="Miyauchi S."/>
            <person name="Kiss E."/>
            <person name="Drula E."/>
            <person name="Kohler A."/>
            <person name="Sanchez-Garcia M."/>
            <person name="Andreopoulos B."/>
            <person name="Barry K.W."/>
            <person name="Bonito G."/>
            <person name="Buee M."/>
            <person name="Carver A."/>
            <person name="Chen C."/>
            <person name="Cichocki N."/>
            <person name="Clum A."/>
            <person name="Culley D."/>
            <person name="Crous P.W."/>
            <person name="Fauchery L."/>
            <person name="Girlanda M."/>
            <person name="Hayes R."/>
            <person name="Keri Z."/>
            <person name="LaButti K."/>
            <person name="Lipzen A."/>
            <person name="Lombard V."/>
            <person name="Magnuson J."/>
            <person name="Maillard F."/>
            <person name="Morin E."/>
            <person name="Murat C."/>
            <person name="Nolan M."/>
            <person name="Ohm R."/>
            <person name="Pangilinan J."/>
            <person name="Pereira M."/>
            <person name="Perotto S."/>
            <person name="Peter M."/>
            <person name="Riley R."/>
            <person name="Sitrit Y."/>
            <person name="Stielow B."/>
            <person name="Szollosi G."/>
            <person name="Zifcakova L."/>
            <person name="Stursova M."/>
            <person name="Spatafora J.W."/>
            <person name="Tedersoo L."/>
            <person name="Vaario L.-M."/>
            <person name="Yamada A."/>
            <person name="Yan M."/>
            <person name="Wang P."/>
            <person name="Xu J."/>
            <person name="Bruns T."/>
            <person name="Baldrian P."/>
            <person name="Vilgalys R."/>
            <person name="Henrissat B."/>
            <person name="Grigoriev I.V."/>
            <person name="Hibbett D."/>
            <person name="Nagy L.G."/>
            <person name="Martin F.M."/>
        </authorList>
    </citation>
    <scope>NUCLEOTIDE SEQUENCE</scope>
    <source>
        <strain evidence="2">Prilba</strain>
    </source>
</reference>
<feature type="compositionally biased region" description="Polar residues" evidence="1">
    <location>
        <begin position="160"/>
        <end position="170"/>
    </location>
</feature>
<keyword evidence="3" id="KW-1185">Reference proteome</keyword>
<dbReference type="EMBL" id="WHVB01000003">
    <property type="protein sequence ID" value="KAF8485362.1"/>
    <property type="molecule type" value="Genomic_DNA"/>
</dbReference>
<feature type="compositionally biased region" description="Low complexity" evidence="1">
    <location>
        <begin position="174"/>
        <end position="186"/>
    </location>
</feature>
<feature type="compositionally biased region" description="Basic and acidic residues" evidence="1">
    <location>
        <begin position="241"/>
        <end position="254"/>
    </location>
</feature>
<feature type="region of interest" description="Disordered" evidence="1">
    <location>
        <begin position="241"/>
        <end position="262"/>
    </location>
</feature>
<dbReference type="AlphaFoldDB" id="A0A9P5N3J8"/>
<sequence>MDLMQSFDAILFPADGRPPHVVSLMTSPASFNNPHAPAQTSTARVPHPEVHMEYIAEDPNLRAWHYQFVEALDMMNKKFANPYIIYYPVVSRDGMPFPVNRTVRDIQEEVNKGRRLREDQLWRGNLVAAKFADDRFTQMMDASMADFPILKNFLGTHASPGSSASTSALPAQQHPTPTTTHSSPHSLPMAPLPSPHHPAGLPGAIARQMQYAEPSGAIHQGYDYDASAHAHGVPMTMMLPRPREPRTGNAEHHYHQQPPMEL</sequence>
<dbReference type="OrthoDB" id="3147730at2759"/>
<comment type="caution">
    <text evidence="2">The sequence shown here is derived from an EMBL/GenBank/DDBJ whole genome shotgun (WGS) entry which is preliminary data.</text>
</comment>
<organism evidence="2 3">
    <name type="scientific">Russula ochroleuca</name>
    <dbReference type="NCBI Taxonomy" id="152965"/>
    <lineage>
        <taxon>Eukaryota</taxon>
        <taxon>Fungi</taxon>
        <taxon>Dikarya</taxon>
        <taxon>Basidiomycota</taxon>
        <taxon>Agaricomycotina</taxon>
        <taxon>Agaricomycetes</taxon>
        <taxon>Russulales</taxon>
        <taxon>Russulaceae</taxon>
        <taxon>Russula</taxon>
    </lineage>
</organism>
<gene>
    <name evidence="2" type="ORF">DFH94DRAFT_624413</name>
</gene>
<proteinExistence type="predicted"/>
<accession>A0A9P5N3J8</accession>
<feature type="region of interest" description="Disordered" evidence="1">
    <location>
        <begin position="160"/>
        <end position="202"/>
    </location>
</feature>
<evidence type="ECO:0000313" key="2">
    <source>
        <dbReference type="EMBL" id="KAF8485362.1"/>
    </source>
</evidence>
<evidence type="ECO:0000256" key="1">
    <source>
        <dbReference type="SAM" id="MobiDB-lite"/>
    </source>
</evidence>
<name>A0A9P5N3J8_9AGAM</name>
<evidence type="ECO:0000313" key="3">
    <source>
        <dbReference type="Proteomes" id="UP000759537"/>
    </source>
</evidence>